<gene>
    <name evidence="1" type="ORF">BLAHAN_05420</name>
</gene>
<dbReference type="eggNOG" id="ENOG5033R6Y">
    <property type="taxonomic scope" value="Bacteria"/>
</dbReference>
<evidence type="ECO:0000313" key="1">
    <source>
        <dbReference type="EMBL" id="EEX21795.1"/>
    </source>
</evidence>
<comment type="caution">
    <text evidence="1">The sequence shown here is derived from an EMBL/GenBank/DDBJ whole genome shotgun (WGS) entry which is preliminary data.</text>
</comment>
<dbReference type="STRING" id="537007.BLAHAN_05420"/>
<dbReference type="KEGG" id="bhan:CGC63_09590"/>
<reference evidence="1" key="1">
    <citation type="submission" date="2009-09" db="EMBL/GenBank/DDBJ databases">
        <authorList>
            <person name="Weinstock G."/>
            <person name="Sodergren E."/>
            <person name="Clifton S."/>
            <person name="Fulton L."/>
            <person name="Fulton B."/>
            <person name="Courtney L."/>
            <person name="Fronick C."/>
            <person name="Harrison M."/>
            <person name="Strong C."/>
            <person name="Farmer C."/>
            <person name="Delahaunty K."/>
            <person name="Markovic C."/>
            <person name="Hall O."/>
            <person name="Minx P."/>
            <person name="Tomlinson C."/>
            <person name="Mitreva M."/>
            <person name="Nelson J."/>
            <person name="Hou S."/>
            <person name="Wollam A."/>
            <person name="Pepin K.H."/>
            <person name="Johnson M."/>
            <person name="Bhonagiri V."/>
            <person name="Nash W.E."/>
            <person name="Warren W."/>
            <person name="Chinwalla A."/>
            <person name="Mardis E.R."/>
            <person name="Wilson R.K."/>
        </authorList>
    </citation>
    <scope>NUCLEOTIDE SEQUENCE [LARGE SCALE GENOMIC DNA]</scope>
    <source>
        <strain evidence="1">DSM 20583</strain>
    </source>
</reference>
<dbReference type="EMBL" id="ABYU02000016">
    <property type="protein sequence ID" value="EEX21795.1"/>
    <property type="molecule type" value="Genomic_DNA"/>
</dbReference>
<accession>C9L7Q0</accession>
<name>C9L7Q0_BLAHA</name>
<sequence length="281" mass="33808">MKTSLSEMIKQLEEQGIDTSKFSINIDGKDLNEFLDLAKRNVEQGTVEHKTFRRWVLAQTWKMLTELVYDPNDRRFDAGWERYMRLKYDYKYQFTVLMDELKVLDKMKKRNSASEEYTIRKLFFTQDVVLKTCNHALASFRKNIAYFRGYFSDTVNRILEEAERTYSLMISRKRNDYHSMYVLLDSFIKTGILNHINNRERKCQEWKDAYKAAGAYYSLQNMILYHDCMLPLCAKKESYFELNRITTRYSRIGELWRLHALMLETIDYNDFDLVKSICKRK</sequence>
<organism evidence="1 2">
    <name type="scientific">Blautia hansenii DSM 20583</name>
    <dbReference type="NCBI Taxonomy" id="537007"/>
    <lineage>
        <taxon>Bacteria</taxon>
        <taxon>Bacillati</taxon>
        <taxon>Bacillota</taxon>
        <taxon>Clostridia</taxon>
        <taxon>Lachnospirales</taxon>
        <taxon>Lachnospiraceae</taxon>
        <taxon>Blautia</taxon>
    </lineage>
</organism>
<dbReference type="Proteomes" id="UP000003755">
    <property type="component" value="Unassembled WGS sequence"/>
</dbReference>
<keyword evidence="2" id="KW-1185">Reference proteome</keyword>
<dbReference type="HOGENOM" id="CLU_843742_0_0_9"/>
<dbReference type="RefSeq" id="WP_003020521.1">
    <property type="nucleotide sequence ID" value="NZ_CP022413.2"/>
</dbReference>
<proteinExistence type="predicted"/>
<evidence type="ECO:0000313" key="2">
    <source>
        <dbReference type="Proteomes" id="UP000003755"/>
    </source>
</evidence>
<dbReference type="AlphaFoldDB" id="C9L7Q0"/>
<protein>
    <submittedName>
        <fullName evidence="1">Uncharacterized protein</fullName>
    </submittedName>
</protein>